<reference evidence="5 6" key="2">
    <citation type="submission" date="2020-03" db="EMBL/GenBank/DDBJ databases">
        <authorList>
            <person name="Ichikawa N."/>
            <person name="Kimura A."/>
            <person name="Kitahashi Y."/>
            <person name="Uohara A."/>
        </authorList>
    </citation>
    <scope>NUCLEOTIDE SEQUENCE [LARGE SCALE GENOMIC DNA]</scope>
    <source>
        <strain evidence="5 6">NBRC 105367</strain>
    </source>
</reference>
<dbReference type="Proteomes" id="UP000503011">
    <property type="component" value="Chromosome"/>
</dbReference>
<dbReference type="GO" id="GO:0003700">
    <property type="term" value="F:DNA-binding transcription factor activity"/>
    <property type="evidence" value="ECO:0007669"/>
    <property type="project" value="TreeGrafter"/>
</dbReference>
<sequence length="310" mass="31544">MRGARRLRDRPVMTGVARVAGVSHRTAPRSSPTGPSHTLGLVAFDTSLAGPTSTVYAIVRAARAAGHPLTVVSARSLDDDSVCAAVDTLCGRAVDGILAVAPTDPALAALASIPAEVPLLAVGAGDAAGVPVVGFDGVSGAAAATRHLLGLGHATVHHISGPAGWPEARERVAGWRAALAGAGVPVGMVLPGDWSVRSGFEAARQLAGDPEVTAIFCANDQMALGALRALHLAGRAVPGGVSVVGFGDIPEAPFLRPPLTTVRQDLAALGRASVEMLARQIAAGVRILRHVRFPPSFVERDSAAQPSCER</sequence>
<keyword evidence="1" id="KW-0805">Transcription regulation</keyword>
<evidence type="ECO:0000313" key="6">
    <source>
        <dbReference type="Proteomes" id="UP000503011"/>
    </source>
</evidence>
<protein>
    <submittedName>
        <fullName evidence="5">LacI family transcriptional regulator</fullName>
    </submittedName>
</protein>
<dbReference type="Gene3D" id="3.40.50.2300">
    <property type="match status" value="2"/>
</dbReference>
<feature type="domain" description="Transcriptional regulator LacI/GalR-like sensor" evidence="4">
    <location>
        <begin position="146"/>
        <end position="302"/>
    </location>
</feature>
<dbReference type="CDD" id="cd01574">
    <property type="entry name" value="PBP1_LacI"/>
    <property type="match status" value="1"/>
</dbReference>
<keyword evidence="3" id="KW-0804">Transcription</keyword>
<evidence type="ECO:0000259" key="4">
    <source>
        <dbReference type="Pfam" id="PF13377"/>
    </source>
</evidence>
<evidence type="ECO:0000256" key="3">
    <source>
        <dbReference type="ARBA" id="ARBA00023163"/>
    </source>
</evidence>
<dbReference type="SUPFAM" id="SSF53822">
    <property type="entry name" value="Periplasmic binding protein-like I"/>
    <property type="match status" value="1"/>
</dbReference>
<gene>
    <name evidence="5" type="ORF">Psuf_050840</name>
</gene>
<organism evidence="5 6">
    <name type="scientific">Phytohabitans suffuscus</name>
    <dbReference type="NCBI Taxonomy" id="624315"/>
    <lineage>
        <taxon>Bacteria</taxon>
        <taxon>Bacillati</taxon>
        <taxon>Actinomycetota</taxon>
        <taxon>Actinomycetes</taxon>
        <taxon>Micromonosporales</taxon>
        <taxon>Micromonosporaceae</taxon>
    </lineage>
</organism>
<dbReference type="AlphaFoldDB" id="A0A6F8YP61"/>
<accession>A0A6F8YP61</accession>
<name>A0A6F8YP61_9ACTN</name>
<dbReference type="EMBL" id="AP022871">
    <property type="protein sequence ID" value="BCB87771.1"/>
    <property type="molecule type" value="Genomic_DNA"/>
</dbReference>
<dbReference type="RefSeq" id="WP_232074969.1">
    <property type="nucleotide sequence ID" value="NZ_AP022871.1"/>
</dbReference>
<reference evidence="5 6" key="1">
    <citation type="submission" date="2020-03" db="EMBL/GenBank/DDBJ databases">
        <title>Whole genome shotgun sequence of Phytohabitans suffuscus NBRC 105367.</title>
        <authorList>
            <person name="Komaki H."/>
            <person name="Tamura T."/>
        </authorList>
    </citation>
    <scope>NUCLEOTIDE SEQUENCE [LARGE SCALE GENOMIC DNA]</scope>
    <source>
        <strain evidence="5 6">NBRC 105367</strain>
    </source>
</reference>
<dbReference type="InterPro" id="IPR028082">
    <property type="entry name" value="Peripla_BP_I"/>
</dbReference>
<dbReference type="PANTHER" id="PTHR30146">
    <property type="entry name" value="LACI-RELATED TRANSCRIPTIONAL REPRESSOR"/>
    <property type="match status" value="1"/>
</dbReference>
<dbReference type="GO" id="GO:0000976">
    <property type="term" value="F:transcription cis-regulatory region binding"/>
    <property type="evidence" value="ECO:0007669"/>
    <property type="project" value="TreeGrafter"/>
</dbReference>
<evidence type="ECO:0000256" key="2">
    <source>
        <dbReference type="ARBA" id="ARBA00023125"/>
    </source>
</evidence>
<dbReference type="Pfam" id="PF13377">
    <property type="entry name" value="Peripla_BP_3"/>
    <property type="match status" value="1"/>
</dbReference>
<dbReference type="KEGG" id="psuu:Psuf_050840"/>
<evidence type="ECO:0000256" key="1">
    <source>
        <dbReference type="ARBA" id="ARBA00023015"/>
    </source>
</evidence>
<keyword evidence="2" id="KW-0238">DNA-binding</keyword>
<dbReference type="PANTHER" id="PTHR30146:SF109">
    <property type="entry name" value="HTH-TYPE TRANSCRIPTIONAL REGULATOR GALS"/>
    <property type="match status" value="1"/>
</dbReference>
<proteinExistence type="predicted"/>
<evidence type="ECO:0000313" key="5">
    <source>
        <dbReference type="EMBL" id="BCB87771.1"/>
    </source>
</evidence>
<keyword evidence="6" id="KW-1185">Reference proteome</keyword>
<dbReference type="InterPro" id="IPR046335">
    <property type="entry name" value="LacI/GalR-like_sensor"/>
</dbReference>